<dbReference type="SUPFAM" id="SSF52540">
    <property type="entry name" value="P-loop containing nucleoside triphosphate hydrolases"/>
    <property type="match status" value="2"/>
</dbReference>
<evidence type="ECO:0000313" key="8">
    <source>
        <dbReference type="EMBL" id="KIM38289.1"/>
    </source>
</evidence>
<dbReference type="InterPro" id="IPR050628">
    <property type="entry name" value="SNF2_RAD54_helicase_TF"/>
</dbReference>
<keyword evidence="2" id="KW-0378">Hydrolase</keyword>
<dbReference type="Gene3D" id="3.40.50.300">
    <property type="entry name" value="P-loop containing nucleotide triphosphate hydrolases"/>
    <property type="match status" value="1"/>
</dbReference>
<dbReference type="STRING" id="686832.A0A0C3C1Y5"/>
<evidence type="ECO:0000256" key="3">
    <source>
        <dbReference type="ARBA" id="ARBA00022840"/>
    </source>
</evidence>
<evidence type="ECO:0000256" key="5">
    <source>
        <dbReference type="SAM" id="SignalP"/>
    </source>
</evidence>
<feature type="compositionally biased region" description="Polar residues" evidence="4">
    <location>
        <begin position="1038"/>
        <end position="1053"/>
    </location>
</feature>
<feature type="signal peptide" evidence="5">
    <location>
        <begin position="1"/>
        <end position="23"/>
    </location>
</feature>
<evidence type="ECO:0008006" key="10">
    <source>
        <dbReference type="Google" id="ProtNLM"/>
    </source>
</evidence>
<dbReference type="Pfam" id="PF00176">
    <property type="entry name" value="SNF2-rel_dom"/>
    <property type="match status" value="1"/>
</dbReference>
<dbReference type="EMBL" id="KN831792">
    <property type="protein sequence ID" value="KIM38289.1"/>
    <property type="molecule type" value="Genomic_DNA"/>
</dbReference>
<dbReference type="SMART" id="SM00490">
    <property type="entry name" value="HELICc"/>
    <property type="match status" value="1"/>
</dbReference>
<reference evidence="9" key="2">
    <citation type="submission" date="2015-01" db="EMBL/GenBank/DDBJ databases">
        <title>Evolutionary Origins and Diversification of the Mycorrhizal Mutualists.</title>
        <authorList>
            <consortium name="DOE Joint Genome Institute"/>
            <consortium name="Mycorrhizal Genomics Consortium"/>
            <person name="Kohler A."/>
            <person name="Kuo A."/>
            <person name="Nagy L.G."/>
            <person name="Floudas D."/>
            <person name="Copeland A."/>
            <person name="Barry K.W."/>
            <person name="Cichocki N."/>
            <person name="Veneault-Fourrey C."/>
            <person name="LaButti K."/>
            <person name="Lindquist E.A."/>
            <person name="Lipzen A."/>
            <person name="Lundell T."/>
            <person name="Morin E."/>
            <person name="Murat C."/>
            <person name="Riley R."/>
            <person name="Ohm R."/>
            <person name="Sun H."/>
            <person name="Tunlid A."/>
            <person name="Henrissat B."/>
            <person name="Grigoriev I.V."/>
            <person name="Hibbett D.S."/>
            <person name="Martin F."/>
        </authorList>
    </citation>
    <scope>NUCLEOTIDE SEQUENCE [LARGE SCALE GENOMIC DNA]</scope>
    <source>
        <strain evidence="9">h7</strain>
    </source>
</reference>
<evidence type="ECO:0000259" key="6">
    <source>
        <dbReference type="PROSITE" id="PS51192"/>
    </source>
</evidence>
<dbReference type="Gene3D" id="3.40.50.10810">
    <property type="entry name" value="Tandem AAA-ATPase domain"/>
    <property type="match status" value="1"/>
</dbReference>
<dbReference type="InterPro" id="IPR038718">
    <property type="entry name" value="SNF2-like_sf"/>
</dbReference>
<evidence type="ECO:0000256" key="4">
    <source>
        <dbReference type="SAM" id="MobiDB-lite"/>
    </source>
</evidence>
<dbReference type="PANTHER" id="PTHR45626">
    <property type="entry name" value="TRANSCRIPTION TERMINATION FACTOR 2-RELATED"/>
    <property type="match status" value="1"/>
</dbReference>
<keyword evidence="1" id="KW-0547">Nucleotide-binding</keyword>
<dbReference type="GO" id="GO:0008094">
    <property type="term" value="F:ATP-dependent activity, acting on DNA"/>
    <property type="evidence" value="ECO:0007669"/>
    <property type="project" value="TreeGrafter"/>
</dbReference>
<keyword evidence="5" id="KW-0732">Signal</keyword>
<feature type="chain" id="PRO_5002162208" description="Helicase C-terminal domain-containing protein" evidence="5">
    <location>
        <begin position="24"/>
        <end position="1061"/>
    </location>
</feature>
<evidence type="ECO:0000259" key="7">
    <source>
        <dbReference type="PROSITE" id="PS51194"/>
    </source>
</evidence>
<dbReference type="InterPro" id="IPR014001">
    <property type="entry name" value="Helicase_ATP-bd"/>
</dbReference>
<feature type="region of interest" description="Disordered" evidence="4">
    <location>
        <begin position="982"/>
        <end position="1061"/>
    </location>
</feature>
<dbReference type="HOGENOM" id="CLU_004990_0_0_1"/>
<gene>
    <name evidence="8" type="ORF">M413DRAFT_12967</name>
</gene>
<protein>
    <recommendedName>
        <fullName evidence="10">Helicase C-terminal domain-containing protein</fullName>
    </recommendedName>
</protein>
<dbReference type="InterPro" id="IPR000330">
    <property type="entry name" value="SNF2_N"/>
</dbReference>
<organism evidence="8 9">
    <name type="scientific">Hebeloma cylindrosporum</name>
    <dbReference type="NCBI Taxonomy" id="76867"/>
    <lineage>
        <taxon>Eukaryota</taxon>
        <taxon>Fungi</taxon>
        <taxon>Dikarya</taxon>
        <taxon>Basidiomycota</taxon>
        <taxon>Agaricomycotina</taxon>
        <taxon>Agaricomycetes</taxon>
        <taxon>Agaricomycetidae</taxon>
        <taxon>Agaricales</taxon>
        <taxon>Agaricineae</taxon>
        <taxon>Hymenogastraceae</taxon>
        <taxon>Hebeloma</taxon>
    </lineage>
</organism>
<dbReference type="Proteomes" id="UP000053424">
    <property type="component" value="Unassembled WGS sequence"/>
</dbReference>
<feature type="compositionally biased region" description="Basic residues" evidence="4">
    <location>
        <begin position="994"/>
        <end position="1011"/>
    </location>
</feature>
<evidence type="ECO:0000256" key="1">
    <source>
        <dbReference type="ARBA" id="ARBA00022741"/>
    </source>
</evidence>
<dbReference type="GO" id="GO:0005634">
    <property type="term" value="C:nucleus"/>
    <property type="evidence" value="ECO:0007669"/>
    <property type="project" value="TreeGrafter"/>
</dbReference>
<dbReference type="InterPro" id="IPR027417">
    <property type="entry name" value="P-loop_NTPase"/>
</dbReference>
<dbReference type="PROSITE" id="PS51194">
    <property type="entry name" value="HELICASE_CTER"/>
    <property type="match status" value="1"/>
</dbReference>
<proteinExistence type="predicted"/>
<reference evidence="8 9" key="1">
    <citation type="submission" date="2014-04" db="EMBL/GenBank/DDBJ databases">
        <authorList>
            <consortium name="DOE Joint Genome Institute"/>
            <person name="Kuo A."/>
            <person name="Gay G."/>
            <person name="Dore J."/>
            <person name="Kohler A."/>
            <person name="Nagy L.G."/>
            <person name="Floudas D."/>
            <person name="Copeland A."/>
            <person name="Barry K.W."/>
            <person name="Cichocki N."/>
            <person name="Veneault-Fourrey C."/>
            <person name="LaButti K."/>
            <person name="Lindquist E.A."/>
            <person name="Lipzen A."/>
            <person name="Lundell T."/>
            <person name="Morin E."/>
            <person name="Murat C."/>
            <person name="Sun H."/>
            <person name="Tunlid A."/>
            <person name="Henrissat B."/>
            <person name="Grigoriev I.V."/>
            <person name="Hibbett D.S."/>
            <person name="Martin F."/>
            <person name="Nordberg H.P."/>
            <person name="Cantor M.N."/>
            <person name="Hua S.X."/>
        </authorList>
    </citation>
    <scope>NUCLEOTIDE SEQUENCE [LARGE SCALE GENOMIC DNA]</scope>
    <source>
        <strain evidence="9">h7</strain>
    </source>
</reference>
<dbReference type="Pfam" id="PF00271">
    <property type="entry name" value="Helicase_C"/>
    <property type="match status" value="1"/>
</dbReference>
<dbReference type="PROSITE" id="PS51192">
    <property type="entry name" value="HELICASE_ATP_BIND_1"/>
    <property type="match status" value="1"/>
</dbReference>
<sequence length="1061" mass="117611">MPTRKVSSCVFFLLSSQFDGASGNGWESADTLAVFGIDYAPSAVEDDPLPKGLTRADSRLIAEFIDAARAHDLAGRMVFIDADDSDAAFAPHRAAWMLLAQAHARHKRVWKRAVQILFGPMDAKGKHSKPGVGLWSSFEKLMDDLEKKDVWDPATVLLALKKIAEVRRTITWAPLKEVELQVWEAMIAGAAEAAGLEVDQRLRVAKDTVTDAEEKADKANKRGRKKKIVASTMDASDLQTLFSTLTDHFQELSARDDVGQGGSLLVDDNDDLRDIFAGEDDMGVTAFAGKTFEELSALLDFPEGRPPLFARYRSKDTTINSWDDPDNLKWTQGAEGLLPLALQWHQLCGVAAMVDKLFVQQRGGAMNVCLADDVGLGKSAQIMAFIAFLATVWFSEQGEGRIRPPILASKLLFQTKEKIPDSPHLIVVPTSLMEQWIREIKVFFSKKSIDYYQLPGTEAEIETFFTDPKSAWCQSKTPMPFRIVLITQSMQAFATLAGARFTMSQRMGGNPPDSDYNVKKASSKRKTTLFTREWCLFAVDEIHEYRGEKSRHFVGAVRVAKNSLAVIGASATPVHSNAKDLLNIARILRIPACCGQAGKNLELEHNRKISQARKATTVEDRQKALAKLQQAIQKGLSVDTADSFALIKAHKYAFVRELQMLIGAAIIRRTTTSKDSEGNLITNLPPKLVTQFLILLEEWEHALLHKELHVAGGESKVWSLEVVFESFLVKYRMLLDVPLPDIHENRAADIDWPVYTSVADFEARAGSKMKGLIRLLQHINSNDLAPPPFVDPENDACMKFPEAPPVPEGEKPSQMDKTLVSFQFASITPTLVSALNVHGIKHQILSGAMTPKQRDDNLELWRHDPECRVLLFTSVGNTGLNMTEARNVIHLDPGWSSTPATQTDGRAWRYGQEKTVHVYHLLALNTTDIIMHGHSNEKTTMMNAFVKKAKDNVMETLLKGRQDEEDDDDDDELQKLIDDALAELSQDPEDGAKAKGKKRNTKKPSAKNPKPKAKDQVVDAEGVEGGKTVPKPSKRKQAASTKVNAEASSSKQTIKPKDPSD</sequence>
<keyword evidence="3" id="KW-0067">ATP-binding</keyword>
<dbReference type="PANTHER" id="PTHR45626:SF26">
    <property type="entry name" value="FAMILY HELICASE, PUTATIVE (AFU_ORTHOLOGUE AFUA_2G09120)-RELATED"/>
    <property type="match status" value="1"/>
</dbReference>
<dbReference type="GO" id="GO:0005524">
    <property type="term" value="F:ATP binding"/>
    <property type="evidence" value="ECO:0007669"/>
    <property type="project" value="UniProtKB-KW"/>
</dbReference>
<accession>A0A0C3C1Y5</accession>
<dbReference type="InterPro" id="IPR049730">
    <property type="entry name" value="SNF2/RAD54-like_C"/>
</dbReference>
<dbReference type="InterPro" id="IPR001650">
    <property type="entry name" value="Helicase_C-like"/>
</dbReference>
<feature type="domain" description="Helicase C-terminal" evidence="7">
    <location>
        <begin position="799"/>
        <end position="965"/>
    </location>
</feature>
<dbReference type="SMART" id="SM00487">
    <property type="entry name" value="DEXDc"/>
    <property type="match status" value="1"/>
</dbReference>
<dbReference type="CDD" id="cd18793">
    <property type="entry name" value="SF2_C_SNF"/>
    <property type="match status" value="1"/>
</dbReference>
<keyword evidence="9" id="KW-1185">Reference proteome</keyword>
<evidence type="ECO:0000256" key="2">
    <source>
        <dbReference type="ARBA" id="ARBA00022801"/>
    </source>
</evidence>
<name>A0A0C3C1Y5_HEBCY</name>
<dbReference type="OrthoDB" id="3270319at2759"/>
<dbReference type="GO" id="GO:0006281">
    <property type="term" value="P:DNA repair"/>
    <property type="evidence" value="ECO:0007669"/>
    <property type="project" value="TreeGrafter"/>
</dbReference>
<dbReference type="AlphaFoldDB" id="A0A0C3C1Y5"/>
<evidence type="ECO:0000313" key="9">
    <source>
        <dbReference type="Proteomes" id="UP000053424"/>
    </source>
</evidence>
<feature type="domain" description="Helicase ATP-binding" evidence="6">
    <location>
        <begin position="359"/>
        <end position="591"/>
    </location>
</feature>
<dbReference type="GO" id="GO:0016787">
    <property type="term" value="F:hydrolase activity"/>
    <property type="evidence" value="ECO:0007669"/>
    <property type="project" value="UniProtKB-KW"/>
</dbReference>